<dbReference type="EMBL" id="CAJHJT010000056">
    <property type="protein sequence ID" value="CAD7014342.1"/>
    <property type="molecule type" value="Genomic_DNA"/>
</dbReference>
<comment type="caution">
    <text evidence="1">The sequence shown here is derived from an EMBL/GenBank/DDBJ whole genome shotgun (WGS) entry which is preliminary data.</text>
</comment>
<evidence type="ECO:0000313" key="2">
    <source>
        <dbReference type="Proteomes" id="UP000606786"/>
    </source>
</evidence>
<keyword evidence="2" id="KW-1185">Reference proteome</keyword>
<dbReference type="Proteomes" id="UP000606786">
    <property type="component" value="Unassembled WGS sequence"/>
</dbReference>
<dbReference type="AlphaFoldDB" id="A0A811VJR7"/>
<feature type="non-terminal residue" evidence="1">
    <location>
        <position position="1"/>
    </location>
</feature>
<reference evidence="1" key="1">
    <citation type="submission" date="2020-11" db="EMBL/GenBank/DDBJ databases">
        <authorList>
            <person name="Whitehead M."/>
        </authorList>
    </citation>
    <scope>NUCLEOTIDE SEQUENCE</scope>
    <source>
        <strain evidence="1">EGII</strain>
    </source>
</reference>
<accession>A0A811VJR7</accession>
<name>A0A811VJR7_CERCA</name>
<sequence>MGLQGLYSSLDLRLTFHHRRGIIPYYWRFLNYHLTGRLHGGAVEIDCVLLSRQTPPEAARAHRRSLYLRHQSRKHHSHRQCKLLALNQTETSRAEYIESCAPSIAPEMLGMLALLRLIKSIVATLPRCSGTLIVGMQKQVETYSKDIADIMTSAELGARETCGDDTGVSDTAMGKTCAIVSFGAHLCRK</sequence>
<organism evidence="1 2">
    <name type="scientific">Ceratitis capitata</name>
    <name type="common">Mediterranean fruit fly</name>
    <name type="synonym">Tephritis capitata</name>
    <dbReference type="NCBI Taxonomy" id="7213"/>
    <lineage>
        <taxon>Eukaryota</taxon>
        <taxon>Metazoa</taxon>
        <taxon>Ecdysozoa</taxon>
        <taxon>Arthropoda</taxon>
        <taxon>Hexapoda</taxon>
        <taxon>Insecta</taxon>
        <taxon>Pterygota</taxon>
        <taxon>Neoptera</taxon>
        <taxon>Endopterygota</taxon>
        <taxon>Diptera</taxon>
        <taxon>Brachycera</taxon>
        <taxon>Muscomorpha</taxon>
        <taxon>Tephritoidea</taxon>
        <taxon>Tephritidae</taxon>
        <taxon>Ceratitis</taxon>
        <taxon>Ceratitis</taxon>
    </lineage>
</organism>
<evidence type="ECO:0000313" key="1">
    <source>
        <dbReference type="EMBL" id="CAD7014342.1"/>
    </source>
</evidence>
<protein>
    <submittedName>
        <fullName evidence="1">(Mediterranean fruit fly) hypothetical protein</fullName>
    </submittedName>
</protein>
<gene>
    <name evidence="1" type="ORF">CCAP1982_LOCUS22339</name>
</gene>
<proteinExistence type="predicted"/>